<dbReference type="EMBL" id="WNDX01000109">
    <property type="protein sequence ID" value="KAF1041717.1"/>
    <property type="molecule type" value="Genomic_DNA"/>
</dbReference>
<name>A0A7V8FV55_9BURK</name>
<reference evidence="4" key="1">
    <citation type="journal article" date="2020" name="MBio">
        <title>Horizontal gene transfer to a defensive symbiont with a reduced genome amongst a multipartite beetle microbiome.</title>
        <authorList>
            <person name="Waterworth S.C."/>
            <person name="Florez L.V."/>
            <person name="Rees E.R."/>
            <person name="Hertweck C."/>
            <person name="Kaltenpoth M."/>
            <person name="Kwan J.C."/>
        </authorList>
    </citation>
    <scope>NUCLEOTIDE SEQUENCE [LARGE SCALE GENOMIC DNA]</scope>
</reference>
<keyword evidence="2" id="KW-0732">Signal</keyword>
<comment type="caution">
    <text evidence="3">The sequence shown here is derived from an EMBL/GenBank/DDBJ whole genome shotgun (WGS) entry which is preliminary data.</text>
</comment>
<evidence type="ECO:0000313" key="3">
    <source>
        <dbReference type="EMBL" id="KAF1041717.1"/>
    </source>
</evidence>
<evidence type="ECO:0000256" key="1">
    <source>
        <dbReference type="SAM" id="MobiDB-lite"/>
    </source>
</evidence>
<feature type="chain" id="PRO_5030718307" description="Translation initiation factor IF-2" evidence="2">
    <location>
        <begin position="23"/>
        <end position="99"/>
    </location>
</feature>
<feature type="compositionally biased region" description="Low complexity" evidence="1">
    <location>
        <begin position="17"/>
        <end position="26"/>
    </location>
</feature>
<gene>
    <name evidence="3" type="ORF">GAK35_03146</name>
</gene>
<feature type="signal peptide" evidence="2">
    <location>
        <begin position="1"/>
        <end position="22"/>
    </location>
</feature>
<proteinExistence type="predicted"/>
<evidence type="ECO:0000256" key="2">
    <source>
        <dbReference type="SAM" id="SignalP"/>
    </source>
</evidence>
<dbReference type="AlphaFoldDB" id="A0A7V8FV55"/>
<dbReference type="Proteomes" id="UP000462435">
    <property type="component" value="Unassembled WGS sequence"/>
</dbReference>
<sequence length="99" mass="10020">MIHGRHLMLGLAMVAAAGTAQAQVQASRPFEQPGPTGDNRAATGHPAVQTAPDNSARGAAGDKRPQPQTPGNDGRRKSPPPKHASGADTPGTPAENASQ</sequence>
<accession>A0A7V8FV55</accession>
<feature type="region of interest" description="Disordered" evidence="1">
    <location>
        <begin position="17"/>
        <end position="99"/>
    </location>
</feature>
<protein>
    <recommendedName>
        <fullName evidence="5">Translation initiation factor IF-2</fullName>
    </recommendedName>
</protein>
<organism evidence="3 4">
    <name type="scientific">Herbaspirillum frisingense</name>
    <dbReference type="NCBI Taxonomy" id="92645"/>
    <lineage>
        <taxon>Bacteria</taxon>
        <taxon>Pseudomonadati</taxon>
        <taxon>Pseudomonadota</taxon>
        <taxon>Betaproteobacteria</taxon>
        <taxon>Burkholderiales</taxon>
        <taxon>Oxalobacteraceae</taxon>
        <taxon>Herbaspirillum</taxon>
    </lineage>
</organism>
<evidence type="ECO:0000313" key="4">
    <source>
        <dbReference type="Proteomes" id="UP000462435"/>
    </source>
</evidence>
<evidence type="ECO:0008006" key="5">
    <source>
        <dbReference type="Google" id="ProtNLM"/>
    </source>
</evidence>